<organism evidence="1 2">
    <name type="scientific">Candida albicans P78048</name>
    <dbReference type="NCBI Taxonomy" id="1094989"/>
    <lineage>
        <taxon>Eukaryota</taxon>
        <taxon>Fungi</taxon>
        <taxon>Dikarya</taxon>
        <taxon>Ascomycota</taxon>
        <taxon>Saccharomycotina</taxon>
        <taxon>Pichiomycetes</taxon>
        <taxon>Debaryomycetaceae</taxon>
        <taxon>Candida/Lodderomyces clade</taxon>
        <taxon>Candida</taxon>
    </lineage>
</organism>
<accession>A0AB34PYQ8</accession>
<reference evidence="1 2" key="1">
    <citation type="submission" date="2013-12" db="EMBL/GenBank/DDBJ databases">
        <title>The Genome Sequence of Candida albicans P78048.</title>
        <authorList>
            <consortium name="The Broad Institute Genome Sequencing Platform"/>
            <consortium name="The Broad Institute Genome Sequencing Center for Infectious Disease"/>
            <person name="Cuomo C."/>
            <person name="Bennett R."/>
            <person name="Hirakawa M."/>
            <person name="Noverr M."/>
            <person name="Mitchell A."/>
            <person name="Young S.K."/>
            <person name="Zeng Q."/>
            <person name="Gargeya S."/>
            <person name="Fitzgerald M."/>
            <person name="Abouelleil A."/>
            <person name="Alvarado L."/>
            <person name="Berlin A.M."/>
            <person name="Chapman S.B."/>
            <person name="Dewar J."/>
            <person name="Goldberg J."/>
            <person name="Griggs A."/>
            <person name="Gujja S."/>
            <person name="Hansen M."/>
            <person name="Howarth C."/>
            <person name="Imamovic A."/>
            <person name="Larimer J."/>
            <person name="McCowan C."/>
            <person name="Murphy C."/>
            <person name="Pearson M."/>
            <person name="Priest M."/>
            <person name="Roberts A."/>
            <person name="Saif S."/>
            <person name="Shea T."/>
            <person name="Sykes S."/>
            <person name="Wortman J."/>
            <person name="Nusbaum C."/>
            <person name="Birren B."/>
        </authorList>
    </citation>
    <scope>NUCLEOTIDE SEQUENCE [LARGE SCALE GENOMIC DNA]</scope>
    <source>
        <strain evidence="1 2">P78048</strain>
    </source>
</reference>
<gene>
    <name evidence="1" type="ORF">MG3_01461</name>
</gene>
<evidence type="ECO:0000313" key="1">
    <source>
        <dbReference type="EMBL" id="KGR16731.1"/>
    </source>
</evidence>
<name>A0AB34PYQ8_CANAX</name>
<dbReference type="EMBL" id="AJIX01000009">
    <property type="protein sequence ID" value="KGR16731.1"/>
    <property type="molecule type" value="Genomic_DNA"/>
</dbReference>
<protein>
    <submittedName>
        <fullName evidence="1">Uncharacterized protein</fullName>
    </submittedName>
</protein>
<evidence type="ECO:0000313" key="2">
    <source>
        <dbReference type="Proteomes" id="UP000030161"/>
    </source>
</evidence>
<sequence>MGVTNKGKTNQDKNHLTCTTITNLLTSLGNFTQTKSGLLTKTHKTIDVLIDSMYHHNSWYRYHDFDKSKYPN</sequence>
<dbReference type="Proteomes" id="UP000030161">
    <property type="component" value="Unassembled WGS sequence"/>
</dbReference>
<proteinExistence type="predicted"/>
<comment type="caution">
    <text evidence="1">The sequence shown here is derived from an EMBL/GenBank/DDBJ whole genome shotgun (WGS) entry which is preliminary data.</text>
</comment>
<dbReference type="AlphaFoldDB" id="A0AB34PYQ8"/>